<comment type="caution">
    <text evidence="3">The sequence shown here is derived from an EMBL/GenBank/DDBJ whole genome shotgun (WGS) entry which is preliminary data.</text>
</comment>
<organism evidence="3 4">
    <name type="scientific">Marinicauda algicola</name>
    <dbReference type="NCBI Taxonomy" id="2029849"/>
    <lineage>
        <taxon>Bacteria</taxon>
        <taxon>Pseudomonadati</taxon>
        <taxon>Pseudomonadota</taxon>
        <taxon>Alphaproteobacteria</taxon>
        <taxon>Maricaulales</taxon>
        <taxon>Maricaulaceae</taxon>
        <taxon>Marinicauda</taxon>
    </lineage>
</organism>
<evidence type="ECO:0000313" key="3">
    <source>
        <dbReference type="EMBL" id="TGY90102.1"/>
    </source>
</evidence>
<proteinExistence type="inferred from homology"/>
<evidence type="ECO:0000256" key="1">
    <source>
        <dbReference type="ARBA" id="ARBA00006484"/>
    </source>
</evidence>
<sequence length="275" mass="28865">MGSFCALCPRVPQWRGSPQRRERPMTLDGQIFFVTGSSRGTGAAIAREIRALGGRVVLHCSASREAAEALASELGPHCAGIVQADFAVPGAAPDAWAEAKRLAGGRLDGLVVNHGIFDASPAFEDYGAWREAWGRVMEVDLHSAVDLMREAANDHVGTDTPGAIVAIASRAAQRGDDPEHAAYAAAKAGLVATVKTFARAWSGQGLLAYAIAPGWIDTEMGPQDEAARARAEAEIPLGEIAEPREIGRLTAFLLTGACRSATGATFDVNGASYVR</sequence>
<evidence type="ECO:0000313" key="4">
    <source>
        <dbReference type="Proteomes" id="UP000308054"/>
    </source>
</evidence>
<dbReference type="AlphaFoldDB" id="A0A4S2H488"/>
<dbReference type="InterPro" id="IPR036291">
    <property type="entry name" value="NAD(P)-bd_dom_sf"/>
</dbReference>
<accession>A0A4S2H488</accession>
<dbReference type="GO" id="GO:0006633">
    <property type="term" value="P:fatty acid biosynthetic process"/>
    <property type="evidence" value="ECO:0007669"/>
    <property type="project" value="TreeGrafter"/>
</dbReference>
<dbReference type="GO" id="GO:0048038">
    <property type="term" value="F:quinone binding"/>
    <property type="evidence" value="ECO:0007669"/>
    <property type="project" value="TreeGrafter"/>
</dbReference>
<gene>
    <name evidence="3" type="ORF">E5163_02945</name>
</gene>
<name>A0A4S2H488_9PROT</name>
<dbReference type="Proteomes" id="UP000308054">
    <property type="component" value="Unassembled WGS sequence"/>
</dbReference>
<comment type="similarity">
    <text evidence="1">Belongs to the short-chain dehydrogenases/reductases (SDR) family.</text>
</comment>
<dbReference type="EMBL" id="SRXW01000001">
    <property type="protein sequence ID" value="TGY90102.1"/>
    <property type="molecule type" value="Genomic_DNA"/>
</dbReference>
<dbReference type="InterPro" id="IPR002347">
    <property type="entry name" value="SDR_fam"/>
</dbReference>
<protein>
    <submittedName>
        <fullName evidence="3">SDR family oxidoreductase</fullName>
    </submittedName>
</protein>
<dbReference type="PANTHER" id="PTHR42760">
    <property type="entry name" value="SHORT-CHAIN DEHYDROGENASES/REDUCTASES FAMILY MEMBER"/>
    <property type="match status" value="1"/>
</dbReference>
<keyword evidence="4" id="KW-1185">Reference proteome</keyword>
<dbReference type="PANTHER" id="PTHR42760:SF133">
    <property type="entry name" value="3-OXOACYL-[ACYL-CARRIER-PROTEIN] REDUCTASE"/>
    <property type="match status" value="1"/>
</dbReference>
<dbReference type="SUPFAM" id="SSF51735">
    <property type="entry name" value="NAD(P)-binding Rossmann-fold domains"/>
    <property type="match status" value="1"/>
</dbReference>
<evidence type="ECO:0000256" key="2">
    <source>
        <dbReference type="ARBA" id="ARBA00023002"/>
    </source>
</evidence>
<keyword evidence="2" id="KW-0560">Oxidoreductase</keyword>
<dbReference type="GO" id="GO:0016616">
    <property type="term" value="F:oxidoreductase activity, acting on the CH-OH group of donors, NAD or NADP as acceptor"/>
    <property type="evidence" value="ECO:0007669"/>
    <property type="project" value="TreeGrafter"/>
</dbReference>
<dbReference type="Pfam" id="PF13561">
    <property type="entry name" value="adh_short_C2"/>
    <property type="match status" value="1"/>
</dbReference>
<reference evidence="3 4" key="1">
    <citation type="journal article" date="2017" name="Int. J. Syst. Evol. Microbiol.">
        <title>Marinicauda algicola sp. nov., isolated from a marine red alga Rhodosorus marinus.</title>
        <authorList>
            <person name="Jeong S.E."/>
            <person name="Jeon S.H."/>
            <person name="Chun B.H."/>
            <person name="Kim D.W."/>
            <person name="Jeon C.O."/>
        </authorList>
    </citation>
    <scope>NUCLEOTIDE SEQUENCE [LARGE SCALE GENOMIC DNA]</scope>
    <source>
        <strain evidence="3 4">JCM 31718</strain>
    </source>
</reference>
<dbReference type="Gene3D" id="3.40.50.720">
    <property type="entry name" value="NAD(P)-binding Rossmann-like Domain"/>
    <property type="match status" value="1"/>
</dbReference>
<dbReference type="CDD" id="cd05233">
    <property type="entry name" value="SDR_c"/>
    <property type="match status" value="1"/>
</dbReference>
<dbReference type="PRINTS" id="PR00081">
    <property type="entry name" value="GDHRDH"/>
</dbReference>